<dbReference type="GO" id="GO:0016491">
    <property type="term" value="F:oxidoreductase activity"/>
    <property type="evidence" value="ECO:0007669"/>
    <property type="project" value="TreeGrafter"/>
</dbReference>
<dbReference type="Gene3D" id="3.40.50.720">
    <property type="entry name" value="NAD(P)-binding Rossmann-like Domain"/>
    <property type="match status" value="1"/>
</dbReference>
<dbReference type="GO" id="GO:0019748">
    <property type="term" value="P:secondary metabolic process"/>
    <property type="evidence" value="ECO:0007669"/>
    <property type="project" value="TreeGrafter"/>
</dbReference>
<gene>
    <name evidence="3" type="ORF">BP01DRAFT_360922</name>
</gene>
<dbReference type="InterPro" id="IPR051468">
    <property type="entry name" value="Fungal_SecMetab_SDRs"/>
</dbReference>
<evidence type="ECO:0000313" key="4">
    <source>
        <dbReference type="Proteomes" id="UP000248349"/>
    </source>
</evidence>
<dbReference type="AlphaFoldDB" id="A0A318Z0R1"/>
<dbReference type="SMART" id="SM00822">
    <property type="entry name" value="PKS_KR"/>
    <property type="match status" value="1"/>
</dbReference>
<comment type="similarity">
    <text evidence="1">Belongs to the short-chain dehydrogenases/reductases (SDR) family.</text>
</comment>
<dbReference type="SUPFAM" id="SSF51735">
    <property type="entry name" value="NAD(P)-binding Rossmann-fold domains"/>
    <property type="match status" value="1"/>
</dbReference>
<dbReference type="InterPro" id="IPR036291">
    <property type="entry name" value="NAD(P)-bd_dom_sf"/>
</dbReference>
<evidence type="ECO:0000256" key="1">
    <source>
        <dbReference type="ARBA" id="ARBA00006484"/>
    </source>
</evidence>
<dbReference type="PRINTS" id="PR00081">
    <property type="entry name" value="GDHRDH"/>
</dbReference>
<dbReference type="RefSeq" id="XP_025426853.1">
    <property type="nucleotide sequence ID" value="XM_025576016.1"/>
</dbReference>
<dbReference type="Proteomes" id="UP000248349">
    <property type="component" value="Unassembled WGS sequence"/>
</dbReference>
<sequence length="250" mass="26936">MTVDKKIVLITGANKGVGYETAKALLLTSADYHVLLASRDPARGAEALESLQREPTIQGTAAAMQLDVTDDASIQAAAQQVKERYGRLDVLINNAGISNKSSNPGEQVRANMATNVVGPVVVTDAFEPLLKAATDPRIIFVTSSLGSLGHASNPNSIYYSTKASYPYDYYRASKAALNMIMVEYGKRNPEIKVFGGDPGWLATDLANKEQMQKLGAPHPEVGAREIVRIVLGERDEDVGKVVGKYGVQIW</sequence>
<name>A0A318Z0R1_9EURO</name>
<dbReference type="PANTHER" id="PTHR43544">
    <property type="entry name" value="SHORT-CHAIN DEHYDROGENASE/REDUCTASE"/>
    <property type="match status" value="1"/>
</dbReference>
<organism evidence="3 4">
    <name type="scientific">Aspergillus saccharolyticus JOP 1030-1</name>
    <dbReference type="NCBI Taxonomy" id="1450539"/>
    <lineage>
        <taxon>Eukaryota</taxon>
        <taxon>Fungi</taxon>
        <taxon>Dikarya</taxon>
        <taxon>Ascomycota</taxon>
        <taxon>Pezizomycotina</taxon>
        <taxon>Eurotiomycetes</taxon>
        <taxon>Eurotiomycetidae</taxon>
        <taxon>Eurotiales</taxon>
        <taxon>Aspergillaceae</taxon>
        <taxon>Aspergillus</taxon>
        <taxon>Aspergillus subgen. Circumdati</taxon>
    </lineage>
</organism>
<accession>A0A318Z0R1</accession>
<feature type="domain" description="Ketoreductase" evidence="2">
    <location>
        <begin position="6"/>
        <end position="169"/>
    </location>
</feature>
<dbReference type="STRING" id="1450539.A0A318Z0R1"/>
<protein>
    <submittedName>
        <fullName evidence="3">Putative carbonyl reductase</fullName>
    </submittedName>
</protein>
<dbReference type="Pfam" id="PF00106">
    <property type="entry name" value="adh_short"/>
    <property type="match status" value="1"/>
</dbReference>
<evidence type="ECO:0000313" key="3">
    <source>
        <dbReference type="EMBL" id="PYH40871.1"/>
    </source>
</evidence>
<proteinExistence type="inferred from homology"/>
<dbReference type="GO" id="GO:0005737">
    <property type="term" value="C:cytoplasm"/>
    <property type="evidence" value="ECO:0007669"/>
    <property type="project" value="TreeGrafter"/>
</dbReference>
<reference evidence="3 4" key="1">
    <citation type="submission" date="2016-12" db="EMBL/GenBank/DDBJ databases">
        <title>The genomes of Aspergillus section Nigri reveals drivers in fungal speciation.</title>
        <authorList>
            <consortium name="DOE Joint Genome Institute"/>
            <person name="Vesth T.C."/>
            <person name="Nybo J."/>
            <person name="Theobald S."/>
            <person name="Brandl J."/>
            <person name="Frisvad J.C."/>
            <person name="Nielsen K.F."/>
            <person name="Lyhne E.K."/>
            <person name="Kogle M.E."/>
            <person name="Kuo A."/>
            <person name="Riley R."/>
            <person name="Clum A."/>
            <person name="Nolan M."/>
            <person name="Lipzen A."/>
            <person name="Salamov A."/>
            <person name="Henrissat B."/>
            <person name="Wiebenga A."/>
            <person name="De Vries R.P."/>
            <person name="Grigoriev I.V."/>
            <person name="Mortensen U.H."/>
            <person name="Andersen M.R."/>
            <person name="Baker S.E."/>
        </authorList>
    </citation>
    <scope>NUCLEOTIDE SEQUENCE [LARGE SCALE GENOMIC DNA]</scope>
    <source>
        <strain evidence="3 4">JOP 1030-1</strain>
    </source>
</reference>
<keyword evidence="4" id="KW-1185">Reference proteome</keyword>
<dbReference type="OrthoDB" id="191139at2759"/>
<dbReference type="InterPro" id="IPR002347">
    <property type="entry name" value="SDR_fam"/>
</dbReference>
<dbReference type="PANTHER" id="PTHR43544:SF32">
    <property type="entry name" value="CHAIN DEHYDROGENASE, PUTATIVE (AFU_ORTHOLOGUE AFUA_5G01530)-RELATED"/>
    <property type="match status" value="1"/>
</dbReference>
<dbReference type="GeneID" id="37077244"/>
<evidence type="ECO:0000259" key="2">
    <source>
        <dbReference type="SMART" id="SM00822"/>
    </source>
</evidence>
<dbReference type="InterPro" id="IPR057326">
    <property type="entry name" value="KR_dom"/>
</dbReference>
<dbReference type="EMBL" id="KZ821275">
    <property type="protein sequence ID" value="PYH40871.1"/>
    <property type="molecule type" value="Genomic_DNA"/>
</dbReference>